<evidence type="ECO:0000256" key="1">
    <source>
        <dbReference type="ARBA" id="ARBA00001971"/>
    </source>
</evidence>
<comment type="cofactor">
    <cofactor evidence="1 6">
        <name>heme</name>
        <dbReference type="ChEBI" id="CHEBI:30413"/>
    </cofactor>
</comment>
<dbReference type="AlphaFoldDB" id="A0A3E2GY65"/>
<dbReference type="OrthoDB" id="1470350at2759"/>
<evidence type="ECO:0000313" key="9">
    <source>
        <dbReference type="EMBL" id="RFU25703.1"/>
    </source>
</evidence>
<dbReference type="InterPro" id="IPR002401">
    <property type="entry name" value="Cyt_P450_E_grp-I"/>
</dbReference>
<reference evidence="9 10" key="1">
    <citation type="submission" date="2018-05" db="EMBL/GenBank/DDBJ databases">
        <title>Draft genome sequence of Scytalidium lignicola DSM 105466, a ubiquitous saprotrophic fungus.</title>
        <authorList>
            <person name="Buettner E."/>
            <person name="Gebauer A.M."/>
            <person name="Hofrichter M."/>
            <person name="Liers C."/>
            <person name="Kellner H."/>
        </authorList>
    </citation>
    <scope>NUCLEOTIDE SEQUENCE [LARGE SCALE GENOMIC DNA]</scope>
    <source>
        <strain evidence="9 10">DSM 105466</strain>
    </source>
</reference>
<evidence type="ECO:0000256" key="6">
    <source>
        <dbReference type="PIRSR" id="PIRSR602401-1"/>
    </source>
</evidence>
<name>A0A3E2GY65_SCYLI</name>
<dbReference type="EMBL" id="NCSJ02000312">
    <property type="protein sequence ID" value="RFU25703.1"/>
    <property type="molecule type" value="Genomic_DNA"/>
</dbReference>
<dbReference type="PANTHER" id="PTHR24305">
    <property type="entry name" value="CYTOCHROME P450"/>
    <property type="match status" value="1"/>
</dbReference>
<feature type="transmembrane region" description="Helical" evidence="8">
    <location>
        <begin position="6"/>
        <end position="27"/>
    </location>
</feature>
<dbReference type="InterPro" id="IPR017972">
    <property type="entry name" value="Cyt_P450_CS"/>
</dbReference>
<protein>
    <submittedName>
        <fullName evidence="9">Uncharacterized protein</fullName>
    </submittedName>
</protein>
<evidence type="ECO:0000256" key="3">
    <source>
        <dbReference type="ARBA" id="ARBA00022617"/>
    </source>
</evidence>
<keyword evidence="4 6" id="KW-0479">Metal-binding</keyword>
<dbReference type="InterPro" id="IPR036396">
    <property type="entry name" value="Cyt_P450_sf"/>
</dbReference>
<dbReference type="STRING" id="5539.A0A3E2GY65"/>
<dbReference type="PRINTS" id="PR00385">
    <property type="entry name" value="P450"/>
</dbReference>
<dbReference type="GO" id="GO:0004497">
    <property type="term" value="F:monooxygenase activity"/>
    <property type="evidence" value="ECO:0007669"/>
    <property type="project" value="UniProtKB-KW"/>
</dbReference>
<comment type="similarity">
    <text evidence="2 7">Belongs to the cytochrome P450 family.</text>
</comment>
<dbReference type="PRINTS" id="PR00463">
    <property type="entry name" value="EP450I"/>
</dbReference>
<gene>
    <name evidence="9" type="ORF">B7463_g10633</name>
</gene>
<feature type="binding site" description="axial binding residue" evidence="6">
    <location>
        <position position="437"/>
    </location>
    <ligand>
        <name>heme</name>
        <dbReference type="ChEBI" id="CHEBI:30413"/>
    </ligand>
    <ligandPart>
        <name>Fe</name>
        <dbReference type="ChEBI" id="CHEBI:18248"/>
    </ligandPart>
</feature>
<evidence type="ECO:0000256" key="4">
    <source>
        <dbReference type="ARBA" id="ARBA00022723"/>
    </source>
</evidence>
<evidence type="ECO:0000313" key="10">
    <source>
        <dbReference type="Proteomes" id="UP000258309"/>
    </source>
</evidence>
<evidence type="ECO:0000256" key="5">
    <source>
        <dbReference type="ARBA" id="ARBA00023004"/>
    </source>
</evidence>
<dbReference type="InterPro" id="IPR001128">
    <property type="entry name" value="Cyt_P450"/>
</dbReference>
<keyword evidence="10" id="KW-1185">Reference proteome</keyword>
<evidence type="ECO:0000256" key="7">
    <source>
        <dbReference type="RuleBase" id="RU000461"/>
    </source>
</evidence>
<dbReference type="InterPro" id="IPR050121">
    <property type="entry name" value="Cytochrome_P450_monoxygenase"/>
</dbReference>
<dbReference type="Pfam" id="PF00067">
    <property type="entry name" value="p450"/>
    <property type="match status" value="1"/>
</dbReference>
<dbReference type="PROSITE" id="PS00086">
    <property type="entry name" value="CYTOCHROME_P450"/>
    <property type="match status" value="1"/>
</dbReference>
<dbReference type="Proteomes" id="UP000258309">
    <property type="component" value="Unassembled WGS sequence"/>
</dbReference>
<evidence type="ECO:0000256" key="2">
    <source>
        <dbReference type="ARBA" id="ARBA00010617"/>
    </source>
</evidence>
<dbReference type="GO" id="GO:0005506">
    <property type="term" value="F:iron ion binding"/>
    <property type="evidence" value="ECO:0007669"/>
    <property type="project" value="InterPro"/>
</dbReference>
<keyword evidence="8" id="KW-0812">Transmembrane</keyword>
<sequence length="492" mass="56192">MVLSYFFNGCATFISSWFIFLFVRAIYRITFHPLARFPGPKFRAISTIPHAWSTASGNLPHDLSDLHKNYGDVVRFEPNSLTFISPEAWNDIYSHARARANPKVGYGEPAPGIHSIVTAPDAETHARQRKIISHAFSDKALKDQESFVLEYLRRLIVQLRERASNPGTAVVNLVQWFDWTTFDIIGDLSFGEPFDCLKNSSYHIWVDTLLQVVVAVSFITAARLYTPLDKVLMMVAPKKAMEIRDNHTAMSKDKVHRRMQVDIDRKDFWSYILQRKEDAAGMSMEEMEVNAATLIIAGSETISTTCSGACYYLCKSPALMKQICDEIRGTFKFEEEINMTSVQKLKFLHAVLMEGMRLFPPAPAGAPRLTPPEGEMIGKYFVPGNTTVMISQLAAYINPNNFVNPLKYAPERWLGDPMYDTDVKEVFKPFSVGPRNCIGKNLAWMETKMIMANMIWNFDLELEDENFEPQNQKMHVLWQKPALTVRLKNRQF</sequence>
<keyword evidence="8" id="KW-0472">Membrane</keyword>
<keyword evidence="7" id="KW-0503">Monooxygenase</keyword>
<dbReference type="CDD" id="cd11058">
    <property type="entry name" value="CYP60B-like"/>
    <property type="match status" value="1"/>
</dbReference>
<comment type="caution">
    <text evidence="9">The sequence shown here is derived from an EMBL/GenBank/DDBJ whole genome shotgun (WGS) entry which is preliminary data.</text>
</comment>
<organism evidence="9 10">
    <name type="scientific">Scytalidium lignicola</name>
    <name type="common">Hyphomycete</name>
    <dbReference type="NCBI Taxonomy" id="5539"/>
    <lineage>
        <taxon>Eukaryota</taxon>
        <taxon>Fungi</taxon>
        <taxon>Dikarya</taxon>
        <taxon>Ascomycota</taxon>
        <taxon>Pezizomycotina</taxon>
        <taxon>Leotiomycetes</taxon>
        <taxon>Leotiomycetes incertae sedis</taxon>
        <taxon>Scytalidium</taxon>
    </lineage>
</organism>
<keyword evidence="8" id="KW-1133">Transmembrane helix</keyword>
<feature type="non-terminal residue" evidence="9">
    <location>
        <position position="492"/>
    </location>
</feature>
<keyword evidence="7" id="KW-0560">Oxidoreductase</keyword>
<dbReference type="GO" id="GO:0020037">
    <property type="term" value="F:heme binding"/>
    <property type="evidence" value="ECO:0007669"/>
    <property type="project" value="InterPro"/>
</dbReference>
<keyword evidence="3 6" id="KW-0349">Heme</keyword>
<keyword evidence="5 6" id="KW-0408">Iron</keyword>
<feature type="non-terminal residue" evidence="9">
    <location>
        <position position="1"/>
    </location>
</feature>
<dbReference type="GO" id="GO:0016705">
    <property type="term" value="F:oxidoreductase activity, acting on paired donors, with incorporation or reduction of molecular oxygen"/>
    <property type="evidence" value="ECO:0007669"/>
    <property type="project" value="InterPro"/>
</dbReference>
<accession>A0A3E2GY65</accession>
<proteinExistence type="inferred from homology"/>
<dbReference type="OMA" id="IDERAWE"/>
<dbReference type="PANTHER" id="PTHR24305:SF210">
    <property type="entry name" value="CYTOCHROME P450 MONOOXYGENASE ASQL-RELATED"/>
    <property type="match status" value="1"/>
</dbReference>
<evidence type="ECO:0000256" key="8">
    <source>
        <dbReference type="SAM" id="Phobius"/>
    </source>
</evidence>
<dbReference type="SUPFAM" id="SSF48264">
    <property type="entry name" value="Cytochrome P450"/>
    <property type="match status" value="1"/>
</dbReference>
<dbReference type="Gene3D" id="1.10.630.10">
    <property type="entry name" value="Cytochrome P450"/>
    <property type="match status" value="1"/>
</dbReference>